<dbReference type="SUPFAM" id="SSF63411">
    <property type="entry name" value="LuxS/MPP-like metallohydrolase"/>
    <property type="match status" value="2"/>
</dbReference>
<dbReference type="Gene3D" id="3.30.830.10">
    <property type="entry name" value="Metalloenzyme, LuxS/M16 peptidase-like"/>
    <property type="match status" value="2"/>
</dbReference>
<evidence type="ECO:0000259" key="2">
    <source>
        <dbReference type="Pfam" id="PF05193"/>
    </source>
</evidence>
<feature type="domain" description="Peptidase M16 C-terminal" evidence="2">
    <location>
        <begin position="175"/>
        <end position="352"/>
    </location>
</feature>
<protein>
    <submittedName>
        <fullName evidence="3">Insulinase family protein</fullName>
    </submittedName>
</protein>
<dbReference type="Pfam" id="PF00675">
    <property type="entry name" value="Peptidase_M16"/>
    <property type="match status" value="1"/>
</dbReference>
<dbReference type="EMBL" id="CP042434">
    <property type="protein sequence ID" value="QEC70778.1"/>
    <property type="molecule type" value="Genomic_DNA"/>
</dbReference>
<evidence type="ECO:0000313" key="3">
    <source>
        <dbReference type="EMBL" id="QEC70778.1"/>
    </source>
</evidence>
<dbReference type="PANTHER" id="PTHR11851">
    <property type="entry name" value="METALLOPROTEASE"/>
    <property type="match status" value="1"/>
</dbReference>
<evidence type="ECO:0000259" key="1">
    <source>
        <dbReference type="Pfam" id="PF00675"/>
    </source>
</evidence>
<dbReference type="Pfam" id="PF05193">
    <property type="entry name" value="Peptidase_M16_C"/>
    <property type="match status" value="1"/>
</dbReference>
<dbReference type="RefSeq" id="WP_146780038.1">
    <property type="nucleotide sequence ID" value="NZ_CP042434.1"/>
</dbReference>
<organism evidence="3 4">
    <name type="scientific">Arachidicoccus ginsenosidivorans</name>
    <dbReference type="NCBI Taxonomy" id="496057"/>
    <lineage>
        <taxon>Bacteria</taxon>
        <taxon>Pseudomonadati</taxon>
        <taxon>Bacteroidota</taxon>
        <taxon>Chitinophagia</taxon>
        <taxon>Chitinophagales</taxon>
        <taxon>Chitinophagaceae</taxon>
        <taxon>Arachidicoccus</taxon>
    </lineage>
</organism>
<gene>
    <name evidence="3" type="ORF">FSB73_02835</name>
</gene>
<dbReference type="OrthoDB" id="9811314at2"/>
<evidence type="ECO:0000313" key="4">
    <source>
        <dbReference type="Proteomes" id="UP000321291"/>
    </source>
</evidence>
<feature type="domain" description="Peptidase M16 N-terminal" evidence="1">
    <location>
        <begin position="28"/>
        <end position="143"/>
    </location>
</feature>
<dbReference type="InterPro" id="IPR050361">
    <property type="entry name" value="MPP/UQCRC_Complex"/>
</dbReference>
<reference evidence="3 4" key="1">
    <citation type="journal article" date="2017" name="Int. J. Syst. Evol. Microbiol.">
        <title>Arachidicoccus ginsenosidivorans sp. nov., with ginsenoside-converting activity isolated from ginseng cultivating soil.</title>
        <authorList>
            <person name="Siddiqi M.Z."/>
            <person name="Aslam Z."/>
            <person name="Im W.T."/>
        </authorList>
    </citation>
    <scope>NUCLEOTIDE SEQUENCE [LARGE SCALE GENOMIC DNA]</scope>
    <source>
        <strain evidence="3 4">Gsoil 809</strain>
    </source>
</reference>
<dbReference type="GO" id="GO:0046872">
    <property type="term" value="F:metal ion binding"/>
    <property type="evidence" value="ECO:0007669"/>
    <property type="project" value="InterPro"/>
</dbReference>
<dbReference type="PANTHER" id="PTHR11851:SF224">
    <property type="entry name" value="PROCESSING PROTEASE"/>
    <property type="match status" value="1"/>
</dbReference>
<dbReference type="KEGG" id="agi:FSB73_02835"/>
<sequence length="419" mass="47410">MTDPVDFDLHLKPIAVQELKNHTPVYSIDAGQEEVMSLELLFEAGAAFEAKAQVAAAVNTLIKNGTQDKSAFEIAETVDFYGAYLNTQCSTEYSSLTLSCLSRQLPNLLPLLVELLTESQFPQQELDIYKQNSLQRLQMNLKKGEFVAGRLIDAYAYGPRHPYGKYTHKEDLIALNRQDLLDFYKGFYTHGRLKIFVAGKLPKDIFTLLNDSLGNLPFNQADSTLSSIDYSHDPDQEKLHTVINDDSSVQGAIRLERLMPGRKSPDWSGLMVLNTVFGGYFGSRLMSNIREDKGYTYGIHSYLQNHIHESAWVVSTEAGRDVCGETIKEVWKESTLLKTELVDKEELQLVKNYVIGSVLGTLDGPFQIINRWKSYILHDLSADHFDKHMEVVKTIQPAALKALAEKYMDESKFYQLTVF</sequence>
<dbReference type="AlphaFoldDB" id="A0A5B8VKH1"/>
<keyword evidence="4" id="KW-1185">Reference proteome</keyword>
<proteinExistence type="predicted"/>
<name>A0A5B8VKH1_9BACT</name>
<dbReference type="InterPro" id="IPR011765">
    <property type="entry name" value="Pept_M16_N"/>
</dbReference>
<accession>A0A5B8VKH1</accession>
<dbReference type="InterPro" id="IPR007863">
    <property type="entry name" value="Peptidase_M16_C"/>
</dbReference>
<dbReference type="Proteomes" id="UP000321291">
    <property type="component" value="Chromosome"/>
</dbReference>
<dbReference type="InterPro" id="IPR011249">
    <property type="entry name" value="Metalloenz_LuxS/M16"/>
</dbReference>